<sequence length="94" mass="10817">MNEYNWRTTKRENSCAHPTPNDGNTPEMCAQGRSGCEPVEEERGSSIFGERPTEISAQATTLFIKVIEEKLYSTPEDIQEKRIREYRNPRILAI</sequence>
<proteinExistence type="predicted"/>
<keyword evidence="3" id="KW-1185">Reference proteome</keyword>
<gene>
    <name evidence="2" type="ORF">CAEBREN_18511</name>
</gene>
<accession>G0N025</accession>
<evidence type="ECO:0000256" key="1">
    <source>
        <dbReference type="SAM" id="MobiDB-lite"/>
    </source>
</evidence>
<protein>
    <submittedName>
        <fullName evidence="2">Uncharacterized protein</fullName>
    </submittedName>
</protein>
<organism evidence="3">
    <name type="scientific">Caenorhabditis brenneri</name>
    <name type="common">Nematode worm</name>
    <dbReference type="NCBI Taxonomy" id="135651"/>
    <lineage>
        <taxon>Eukaryota</taxon>
        <taxon>Metazoa</taxon>
        <taxon>Ecdysozoa</taxon>
        <taxon>Nematoda</taxon>
        <taxon>Chromadorea</taxon>
        <taxon>Rhabditida</taxon>
        <taxon>Rhabditina</taxon>
        <taxon>Rhabditomorpha</taxon>
        <taxon>Rhabditoidea</taxon>
        <taxon>Rhabditidae</taxon>
        <taxon>Peloderinae</taxon>
        <taxon>Caenorhabditis</taxon>
    </lineage>
</organism>
<dbReference type="InParanoid" id="G0N025"/>
<reference evidence="3" key="1">
    <citation type="submission" date="2011-07" db="EMBL/GenBank/DDBJ databases">
        <authorList>
            <consortium name="Caenorhabditis brenneri Sequencing and Analysis Consortium"/>
            <person name="Wilson R.K."/>
        </authorList>
    </citation>
    <scope>NUCLEOTIDE SEQUENCE [LARGE SCALE GENOMIC DNA]</scope>
    <source>
        <strain evidence="3">PB2801</strain>
    </source>
</reference>
<evidence type="ECO:0000313" key="3">
    <source>
        <dbReference type="Proteomes" id="UP000008068"/>
    </source>
</evidence>
<evidence type="ECO:0000313" key="2">
    <source>
        <dbReference type="EMBL" id="EGT48571.1"/>
    </source>
</evidence>
<dbReference type="HOGENOM" id="CLU_2388156_0_0_1"/>
<feature type="region of interest" description="Disordered" evidence="1">
    <location>
        <begin position="1"/>
        <end position="51"/>
    </location>
</feature>
<dbReference type="AlphaFoldDB" id="G0N025"/>
<dbReference type="EMBL" id="GL379823">
    <property type="protein sequence ID" value="EGT48571.1"/>
    <property type="molecule type" value="Genomic_DNA"/>
</dbReference>
<dbReference type="Proteomes" id="UP000008068">
    <property type="component" value="Unassembled WGS sequence"/>
</dbReference>
<name>G0N025_CAEBE</name>